<evidence type="ECO:0000313" key="5">
    <source>
        <dbReference type="EMBL" id="AGF48741.1"/>
    </source>
</evidence>
<dbReference type="PROSITE" id="PS51084">
    <property type="entry name" value="HIT_2"/>
    <property type="match status" value="1"/>
</dbReference>
<dbReference type="InterPro" id="IPR036265">
    <property type="entry name" value="HIT-like_sf"/>
</dbReference>
<name>M1LXH6_9PROT</name>
<dbReference type="InterPro" id="IPR001310">
    <property type="entry name" value="Histidine_triad_HIT"/>
</dbReference>
<proteinExistence type="predicted"/>
<dbReference type="InterPro" id="IPR019808">
    <property type="entry name" value="Histidine_triad_CS"/>
</dbReference>
<feature type="short sequence motif" description="Histidine triad motif" evidence="2 3">
    <location>
        <begin position="84"/>
        <end position="88"/>
    </location>
</feature>
<dbReference type="HOGENOM" id="CLU_056776_8_1_4"/>
<dbReference type="SUPFAM" id="SSF54197">
    <property type="entry name" value="HIT-like"/>
    <property type="match status" value="1"/>
</dbReference>
<dbReference type="KEGG" id="kga:ST1E_0243"/>
<dbReference type="Proteomes" id="UP000011658">
    <property type="component" value="Chromosome"/>
</dbReference>
<dbReference type="PATRIC" id="fig|1208921.3.peg.15"/>
<protein>
    <submittedName>
        <fullName evidence="5">Cell-cycle regulation hit-like protein</fullName>
    </submittedName>
</protein>
<keyword evidence="6" id="KW-1185">Reference proteome</keyword>
<dbReference type="EMBL" id="CP003806">
    <property type="protein sequence ID" value="AGF48741.1"/>
    <property type="molecule type" value="Genomic_DNA"/>
</dbReference>
<reference evidence="5 6" key="1">
    <citation type="journal article" date="2013" name="Genome Biol. Evol.">
        <title>Genome evolution and phylogenomic analysis of candidatus kinetoplastibacterium, the betaproteobacterial endosymbionts of strigomonas and angomonas.</title>
        <authorList>
            <person name="Alves J.M."/>
            <person name="Serrano M.G."/>
            <person name="Maia da Silva F."/>
            <person name="Voegtly L.J."/>
            <person name="Matveyev A.V."/>
            <person name="Teixeira M.M."/>
            <person name="Camargo E.P."/>
            <person name="Buck G.A."/>
        </authorList>
    </citation>
    <scope>NUCLEOTIDE SEQUENCE [LARGE SCALE GENOMIC DNA]</scope>
    <source>
        <strain evidence="5 6">TCC219</strain>
    </source>
</reference>
<evidence type="ECO:0000313" key="6">
    <source>
        <dbReference type="Proteomes" id="UP000011658"/>
    </source>
</evidence>
<evidence type="ECO:0000256" key="2">
    <source>
        <dbReference type="PIRSR" id="PIRSR601310-3"/>
    </source>
</evidence>
<evidence type="ECO:0000259" key="4">
    <source>
        <dbReference type="PROSITE" id="PS51084"/>
    </source>
</evidence>
<dbReference type="PROSITE" id="PS00892">
    <property type="entry name" value="HIT_1"/>
    <property type="match status" value="1"/>
</dbReference>
<dbReference type="AlphaFoldDB" id="M1LXH6"/>
<dbReference type="Pfam" id="PF01230">
    <property type="entry name" value="HIT"/>
    <property type="match status" value="1"/>
</dbReference>
<evidence type="ECO:0000256" key="3">
    <source>
        <dbReference type="PROSITE-ProRule" id="PRU00464"/>
    </source>
</evidence>
<dbReference type="GO" id="GO:0003824">
    <property type="term" value="F:catalytic activity"/>
    <property type="evidence" value="ECO:0007669"/>
    <property type="project" value="InterPro"/>
</dbReference>
<accession>M1LXH6</accession>
<organism evidence="5 6">
    <name type="scientific">Candidatus Kinetoplastidibacterium galati TCC219</name>
    <dbReference type="NCBI Taxonomy" id="1208921"/>
    <lineage>
        <taxon>Bacteria</taxon>
        <taxon>Pseudomonadati</taxon>
        <taxon>Pseudomonadota</taxon>
        <taxon>Betaproteobacteria</taxon>
        <taxon>Candidatus Kinetoplastidibacterium</taxon>
    </lineage>
</organism>
<dbReference type="STRING" id="1208921.ST1E_0243"/>
<dbReference type="Gene3D" id="3.30.428.10">
    <property type="entry name" value="HIT-like"/>
    <property type="match status" value="1"/>
</dbReference>
<dbReference type="eggNOG" id="COG0537">
    <property type="taxonomic scope" value="Bacteria"/>
</dbReference>
<feature type="domain" description="HIT" evidence="4">
    <location>
        <begin position="1"/>
        <end position="100"/>
    </location>
</feature>
<dbReference type="InterPro" id="IPR011146">
    <property type="entry name" value="HIT-like"/>
</dbReference>
<dbReference type="PRINTS" id="PR00332">
    <property type="entry name" value="HISTRIAD"/>
</dbReference>
<feature type="active site" description="Tele-AMP-histidine intermediate" evidence="1">
    <location>
        <position position="86"/>
    </location>
</feature>
<dbReference type="PANTHER" id="PTHR23089">
    <property type="entry name" value="HISTIDINE TRIAD HIT PROTEIN"/>
    <property type="match status" value="1"/>
</dbReference>
<evidence type="ECO:0000256" key="1">
    <source>
        <dbReference type="PIRSR" id="PIRSR601310-1"/>
    </source>
</evidence>
<sequence length="100" mass="11478">MPAKIVFEDKEFIVFHDKNPIAKLHLLLVTRKHIESLRNISTNDSEWLGRMMAIIPKIAIDNGYIDGFRIISNSGTNAGQEVPHLHFHILGGNRLYREML</sequence>
<gene>
    <name evidence="5" type="ORF">ST1E_0243</name>
</gene>